<dbReference type="RefSeq" id="WP_038532220.1">
    <property type="nucleotide sequence ID" value="NZ_HG315671.1"/>
</dbReference>
<dbReference type="OrthoDB" id="1454721at2"/>
<proteinExistence type="predicted"/>
<accession>T2KS08</accession>
<dbReference type="PATRIC" id="fig|1347342.6.peg.3195"/>
<evidence type="ECO:0000256" key="1">
    <source>
        <dbReference type="SAM" id="Phobius"/>
    </source>
</evidence>
<keyword evidence="1" id="KW-0472">Membrane</keyword>
<evidence type="ECO:0000313" key="3">
    <source>
        <dbReference type="Proteomes" id="UP000016160"/>
    </source>
</evidence>
<dbReference type="STRING" id="1347342.BN863_31670"/>
<dbReference type="Proteomes" id="UP000016160">
    <property type="component" value="Chromosome"/>
</dbReference>
<keyword evidence="1" id="KW-0812">Transmembrane</keyword>
<dbReference type="EMBL" id="HG315671">
    <property type="protein sequence ID" value="CDF80879.1"/>
    <property type="molecule type" value="Genomic_DNA"/>
</dbReference>
<dbReference type="AlphaFoldDB" id="T2KS08"/>
<organism evidence="2 3">
    <name type="scientific">Formosa agariphila (strain DSM 15362 / KCTC 12365 / LMG 23005 / KMM 3901 / M-2Alg 35-1)</name>
    <dbReference type="NCBI Taxonomy" id="1347342"/>
    <lineage>
        <taxon>Bacteria</taxon>
        <taxon>Pseudomonadati</taxon>
        <taxon>Bacteroidota</taxon>
        <taxon>Flavobacteriia</taxon>
        <taxon>Flavobacteriales</taxon>
        <taxon>Flavobacteriaceae</taxon>
        <taxon>Formosa</taxon>
    </lineage>
</organism>
<feature type="transmembrane region" description="Helical" evidence="1">
    <location>
        <begin position="41"/>
        <end position="61"/>
    </location>
</feature>
<sequence>MEPKSRKNKENNLDTAFVKEENNPTRDYIFQKDKTTKRTSLVVIIFLLILIAAVAITAIFLN</sequence>
<evidence type="ECO:0000313" key="2">
    <source>
        <dbReference type="EMBL" id="CDF80879.1"/>
    </source>
</evidence>
<gene>
    <name evidence="2" type="ORF">BN863_31670</name>
</gene>
<dbReference type="HOGENOM" id="CLU_2897589_0_0_10"/>
<keyword evidence="3" id="KW-1185">Reference proteome</keyword>
<reference evidence="2 3" key="1">
    <citation type="journal article" date="2013" name="Appl. Environ. Microbiol.">
        <title>The genome of the alga-associated marine flavobacterium Formosa agariphila KMM 3901T reveals a broad potential for degradation of algal polysaccharides.</title>
        <authorList>
            <person name="Mann A.J."/>
            <person name="Hahnke R.L."/>
            <person name="Huang S."/>
            <person name="Werner J."/>
            <person name="Xing P."/>
            <person name="Barbeyron T."/>
            <person name="Huettel B."/>
            <person name="Stueber K."/>
            <person name="Reinhardt R."/>
            <person name="Harder J."/>
            <person name="Gloeckner F.O."/>
            <person name="Amann R.I."/>
            <person name="Teeling H."/>
        </authorList>
    </citation>
    <scope>NUCLEOTIDE SEQUENCE [LARGE SCALE GENOMIC DNA]</scope>
    <source>
        <strain evidence="3">DSM 15362 / KCTC 12365 / LMG 23005 / KMM 3901</strain>
    </source>
</reference>
<keyword evidence="1" id="KW-1133">Transmembrane helix</keyword>
<name>T2KS08_FORAG</name>
<protein>
    <submittedName>
        <fullName evidence="2">Uncharacterized protein</fullName>
    </submittedName>
</protein>